<dbReference type="Pfam" id="PF05352">
    <property type="entry name" value="Phage_connector"/>
    <property type="match status" value="1"/>
</dbReference>
<dbReference type="EMBL" id="BK015145">
    <property type="protein sequence ID" value="DAD92799.1"/>
    <property type="molecule type" value="Genomic_DNA"/>
</dbReference>
<evidence type="ECO:0000313" key="2">
    <source>
        <dbReference type="EMBL" id="DAD92799.1"/>
    </source>
</evidence>
<sequence length="269" mass="30244">MSLFKWKLPEHWSKNYFLYVLYCWGYLAVVNTSTFGVIPQGCTLTGYNVFYQPTNAIITNPLLRGNLQPRIGSQCTIIRLQPDYGGIMDIVGYYADMLALCAESVGMNLMNTHLAYVFAAGNKTAAESFKKMYDRVASGEVCTVIDKNLYKDDGSKAWEAFEQNLKQVYISSDILSDMRKIEAMFDTDIGIPNANTDKRERLVTDEVNANNIETQSKCAMWLEELQESIKATNDMFGLNISVEWRFPDAYEGGVNNVGNSEPVGTKTSE</sequence>
<accession>A0A8S5NEK7</accession>
<dbReference type="Gene3D" id="2.40.500.10">
    <property type="entry name" value="Upper collar protein gp10 (connector protein)"/>
    <property type="match status" value="1"/>
</dbReference>
<keyword evidence="1" id="KW-0472">Membrane</keyword>
<evidence type="ECO:0000256" key="1">
    <source>
        <dbReference type="SAM" id="Phobius"/>
    </source>
</evidence>
<keyword evidence="1" id="KW-1133">Transmembrane helix</keyword>
<dbReference type="InterPro" id="IPR036199">
    <property type="entry name" value="Gp10_sf"/>
</dbReference>
<dbReference type="SUPFAM" id="SSF56826">
    <property type="entry name" value="Upper collar protein gp10 (connector protein)"/>
    <property type="match status" value="1"/>
</dbReference>
<organism evidence="2">
    <name type="scientific">Podoviridae sp. ctFkM10</name>
    <dbReference type="NCBI Taxonomy" id="2826548"/>
    <lineage>
        <taxon>Viruses</taxon>
        <taxon>Duplodnaviria</taxon>
        <taxon>Heunggongvirae</taxon>
        <taxon>Uroviricota</taxon>
        <taxon>Caudoviricetes</taxon>
    </lineage>
</organism>
<feature type="transmembrane region" description="Helical" evidence="1">
    <location>
        <begin position="16"/>
        <end position="38"/>
    </location>
</feature>
<keyword evidence="1" id="KW-0812">Transmembrane</keyword>
<reference evidence="2" key="1">
    <citation type="journal article" date="2021" name="Proc. Natl. Acad. Sci. U.S.A.">
        <title>A Catalog of Tens of Thousands of Viruses from Human Metagenomes Reveals Hidden Associations with Chronic Diseases.</title>
        <authorList>
            <person name="Tisza M.J."/>
            <person name="Buck C.B."/>
        </authorList>
    </citation>
    <scope>NUCLEOTIDE SEQUENCE</scope>
    <source>
        <strain evidence="2">CtFkM10</strain>
    </source>
</reference>
<proteinExistence type="predicted"/>
<dbReference type="InterPro" id="IPR008016">
    <property type="entry name" value="Gp10"/>
</dbReference>
<protein>
    <submittedName>
        <fullName evidence="2">Upper collar protein</fullName>
    </submittedName>
</protein>
<name>A0A8S5NEK7_9CAUD</name>